<dbReference type="Proteomes" id="UP000037854">
    <property type="component" value="Unassembled WGS sequence"/>
</dbReference>
<dbReference type="EMBL" id="LGTK01000001">
    <property type="protein sequence ID" value="KPH79147.1"/>
    <property type="molecule type" value="Genomic_DNA"/>
</dbReference>
<feature type="compositionally biased region" description="Polar residues" evidence="1">
    <location>
        <begin position="236"/>
        <end position="252"/>
    </location>
</feature>
<accession>A0ABR5MNG6</accession>
<evidence type="ECO:0000313" key="2">
    <source>
        <dbReference type="EMBL" id="KPH79147.1"/>
    </source>
</evidence>
<dbReference type="RefSeq" id="WP_060667442.1">
    <property type="nucleotide sequence ID" value="NZ_LGTK01000001.1"/>
</dbReference>
<reference evidence="2 3" key="1">
    <citation type="submission" date="2015-07" db="EMBL/GenBank/DDBJ databases">
        <title>High-quality draft genome sequence of Oceanobacillus caeni HM6, a bacillus isolated from a human feces.</title>
        <authorList>
            <person name="Kumar J."/>
            <person name="Verma M.K."/>
            <person name="Pandey R."/>
            <person name="Bhambi M."/>
            <person name="Chauhan N."/>
        </authorList>
    </citation>
    <scope>NUCLEOTIDE SEQUENCE [LARGE SCALE GENOMIC DNA]</scope>
    <source>
        <strain evidence="2 3">HM6</strain>
    </source>
</reference>
<name>A0ABR5MNG6_9BACI</name>
<comment type="caution">
    <text evidence="2">The sequence shown here is derived from an EMBL/GenBank/DDBJ whole genome shotgun (WGS) entry which is preliminary data.</text>
</comment>
<feature type="compositionally biased region" description="Gly residues" evidence="1">
    <location>
        <begin position="255"/>
        <end position="269"/>
    </location>
</feature>
<organism evidence="2 3">
    <name type="scientific">Oceanobacillus caeni</name>
    <dbReference type="NCBI Taxonomy" id="405946"/>
    <lineage>
        <taxon>Bacteria</taxon>
        <taxon>Bacillati</taxon>
        <taxon>Bacillota</taxon>
        <taxon>Bacilli</taxon>
        <taxon>Bacillales</taxon>
        <taxon>Bacillaceae</taxon>
        <taxon>Oceanobacillus</taxon>
    </lineage>
</organism>
<gene>
    <name evidence="2" type="ORF">AFL42_00020</name>
</gene>
<feature type="region of interest" description="Disordered" evidence="1">
    <location>
        <begin position="236"/>
        <end position="269"/>
    </location>
</feature>
<evidence type="ECO:0000256" key="1">
    <source>
        <dbReference type="SAM" id="MobiDB-lite"/>
    </source>
</evidence>
<keyword evidence="3" id="KW-1185">Reference proteome</keyword>
<proteinExistence type="predicted"/>
<sequence length="269" mass="28731">MLYQRDDFYNHSSNHCHDRKEHCGHCGSHDHCKCNSSNHHNGEKSSCNQCGSDHCKCFKKHDEGALVEKVVCSKSVQKTAEFLLPAAIGPLGPGSILDFLTGLVPTLVNATVTPDLNNIQQEVTVIKDKIINLGFIPATLDIDLAGVVFNVPIRIFFQEHTDCPGACPGDTVTETPPVVEAVLNQPLLGTDSSGGLVVNLLLFKAILRTHITVTRRGIVKNGKFCDLDDRRCEQTGPITINSPQRLTPNTSPIGGAAGGGGGVAGSQSS</sequence>
<protein>
    <submittedName>
        <fullName evidence="2">Uncharacterized protein</fullName>
    </submittedName>
</protein>
<evidence type="ECO:0000313" key="3">
    <source>
        <dbReference type="Proteomes" id="UP000037854"/>
    </source>
</evidence>